<dbReference type="EMBL" id="MZGV01000047">
    <property type="protein sequence ID" value="OPJ59292.1"/>
    <property type="molecule type" value="Genomic_DNA"/>
</dbReference>
<accession>A0A1V4IH20</accession>
<proteinExistence type="predicted"/>
<keyword evidence="2" id="KW-1185">Reference proteome</keyword>
<evidence type="ECO:0000313" key="1">
    <source>
        <dbReference type="EMBL" id="OPJ59292.1"/>
    </source>
</evidence>
<evidence type="ECO:0000313" key="2">
    <source>
        <dbReference type="Proteomes" id="UP000190080"/>
    </source>
</evidence>
<reference evidence="1 2" key="1">
    <citation type="submission" date="2017-03" db="EMBL/GenBank/DDBJ databases">
        <title>Genome sequence of Clostridium oryzae DSM 28571.</title>
        <authorList>
            <person name="Poehlein A."/>
            <person name="Daniel R."/>
        </authorList>
    </citation>
    <scope>NUCLEOTIDE SEQUENCE [LARGE SCALE GENOMIC DNA]</scope>
    <source>
        <strain evidence="1 2">DSM 28571</strain>
    </source>
</reference>
<sequence>MFRISNKYDLFKYNEQYFRPSKLPAINVTFFDYTFFDRYSNDDYNKIKLPDSLFYTPETTILNFFSILREAESISDVGCGSIGNARSPYPISYMFFTPKFRQDISYKTYLHSFMNIGHINLIKLYKQTNASVADKNYKYFIELETIEKSTNGNAAFSYYYGYIYLQNENERYKISNIELTAEDFLCAAYHGWAHNAEFYVDVVYGDWCNLIKKRYPTEQVGYIKNIYIAGNDGREYLFQFIQLTNGTDIEIGQYVKNYINHWEIIKIDVHSCLRTNKKGRK</sequence>
<dbReference type="Proteomes" id="UP000190080">
    <property type="component" value="Unassembled WGS sequence"/>
</dbReference>
<protein>
    <submittedName>
        <fullName evidence="1">Uncharacterized protein</fullName>
    </submittedName>
</protein>
<dbReference type="OrthoDB" id="1747159at2"/>
<comment type="caution">
    <text evidence="1">The sequence shown here is derived from an EMBL/GenBank/DDBJ whole genome shotgun (WGS) entry which is preliminary data.</text>
</comment>
<gene>
    <name evidence="1" type="ORF">CLORY_33780</name>
</gene>
<organism evidence="1 2">
    <name type="scientific">Clostridium oryzae</name>
    <dbReference type="NCBI Taxonomy" id="1450648"/>
    <lineage>
        <taxon>Bacteria</taxon>
        <taxon>Bacillati</taxon>
        <taxon>Bacillota</taxon>
        <taxon>Clostridia</taxon>
        <taxon>Eubacteriales</taxon>
        <taxon>Clostridiaceae</taxon>
        <taxon>Clostridium</taxon>
    </lineage>
</organism>
<name>A0A1V4IH20_9CLOT</name>
<dbReference type="RefSeq" id="WP_079426649.1">
    <property type="nucleotide sequence ID" value="NZ_MZGV01000047.1"/>
</dbReference>
<dbReference type="AlphaFoldDB" id="A0A1V4IH20"/>